<accession>A0ABV7CI52</accession>
<protein>
    <submittedName>
        <fullName evidence="1">Hexitol phosphatase HxpB</fullName>
        <ecNumber evidence="1">3.1.3.22</ecNumber>
        <ecNumber evidence="1">3.1.3.50</ecNumber>
        <ecNumber evidence="1">3.1.3.68</ecNumber>
    </submittedName>
</protein>
<dbReference type="EC" id="3.1.3.50" evidence="1"/>
<evidence type="ECO:0000313" key="1">
    <source>
        <dbReference type="EMBL" id="MFC3032295.1"/>
    </source>
</evidence>
<comment type="caution">
    <text evidence="1">The sequence shown here is derived from an EMBL/GenBank/DDBJ whole genome shotgun (WGS) entry which is preliminary data.</text>
</comment>
<dbReference type="GO" id="GO:0050286">
    <property type="term" value="F:sorbitol-6-phosphatase activity"/>
    <property type="evidence" value="ECO:0007669"/>
    <property type="project" value="UniProtKB-EC"/>
</dbReference>
<dbReference type="InterPro" id="IPR036412">
    <property type="entry name" value="HAD-like_sf"/>
</dbReference>
<dbReference type="Gene3D" id="1.10.150.240">
    <property type="entry name" value="Putative phosphatase, domain 2"/>
    <property type="match status" value="1"/>
</dbReference>
<keyword evidence="1" id="KW-0378">Hydrolase</keyword>
<dbReference type="SFLD" id="SFLDG01129">
    <property type="entry name" value="C1.5:_HAD__Beta-PGM__Phosphata"/>
    <property type="match status" value="1"/>
</dbReference>
<dbReference type="GO" id="GO:0003850">
    <property type="term" value="F:2-deoxyglucose-6-phosphatase activity"/>
    <property type="evidence" value="ECO:0007669"/>
    <property type="project" value="UniProtKB-EC"/>
</dbReference>
<evidence type="ECO:0000313" key="2">
    <source>
        <dbReference type="Proteomes" id="UP001595453"/>
    </source>
</evidence>
<gene>
    <name evidence="1" type="primary">hxpB</name>
    <name evidence="1" type="ORF">ACFOEE_07180</name>
</gene>
<dbReference type="PANTHER" id="PTHR18901">
    <property type="entry name" value="2-DEOXYGLUCOSE-6-PHOSPHATE PHOSPHATASE 2"/>
    <property type="match status" value="1"/>
</dbReference>
<dbReference type="InterPro" id="IPR023214">
    <property type="entry name" value="HAD_sf"/>
</dbReference>
<dbReference type="EC" id="3.1.3.22" evidence="1"/>
<dbReference type="Proteomes" id="UP001595453">
    <property type="component" value="Unassembled WGS sequence"/>
</dbReference>
<dbReference type="InterPro" id="IPR041492">
    <property type="entry name" value="HAD_2"/>
</dbReference>
<dbReference type="InterPro" id="IPR006439">
    <property type="entry name" value="HAD-SF_hydro_IA"/>
</dbReference>
<dbReference type="PRINTS" id="PR00413">
    <property type="entry name" value="HADHALOGNASE"/>
</dbReference>
<dbReference type="EMBL" id="JBHRSD010000011">
    <property type="protein sequence ID" value="MFC3032295.1"/>
    <property type="molecule type" value="Genomic_DNA"/>
</dbReference>
<dbReference type="InterPro" id="IPR023198">
    <property type="entry name" value="PGP-like_dom2"/>
</dbReference>
<dbReference type="SFLD" id="SFLDG01135">
    <property type="entry name" value="C1.5.6:_HAD__Beta-PGM__Phospha"/>
    <property type="match status" value="1"/>
</dbReference>
<proteinExistence type="predicted"/>
<name>A0ABV7CI52_9GAMM</name>
<sequence length="225" mass="24228">MSGVMQLSAAIFDMDGVLINSEPFWQQAEYNVFSKLGVTVSPQLAAHTATMTTSEVSQFWYAQQPWSGTTLEQAEQAVIAQVVALVATHGKALNGVEATLKLLTAQKVKIGLATNAPAVVMNAVLDSLQIRHFFHAVTSADEVTKGKPAPDVYHFTLQKLQADSRTTIAFEDSITGLRAAKAAALTAIAVPPADVDTHRYREVADYTLDSLQQFNLALANALLRA</sequence>
<organism evidence="1 2">
    <name type="scientific">Pseudoalteromonas fenneropenaei</name>
    <dbReference type="NCBI Taxonomy" id="1737459"/>
    <lineage>
        <taxon>Bacteria</taxon>
        <taxon>Pseudomonadati</taxon>
        <taxon>Pseudomonadota</taxon>
        <taxon>Gammaproteobacteria</taxon>
        <taxon>Alteromonadales</taxon>
        <taxon>Pseudoalteromonadaceae</taxon>
        <taxon>Pseudoalteromonas</taxon>
    </lineage>
</organism>
<dbReference type="NCBIfam" id="NF008087">
    <property type="entry name" value="PRK10826.1"/>
    <property type="match status" value="1"/>
</dbReference>
<dbReference type="NCBIfam" id="TIGR01509">
    <property type="entry name" value="HAD-SF-IA-v3"/>
    <property type="match status" value="1"/>
</dbReference>
<dbReference type="CDD" id="cd07505">
    <property type="entry name" value="HAD_BPGM-like"/>
    <property type="match status" value="1"/>
</dbReference>
<dbReference type="GO" id="GO:0050084">
    <property type="term" value="F:mannitol-1-phosphatase activity"/>
    <property type="evidence" value="ECO:0007669"/>
    <property type="project" value="UniProtKB-EC"/>
</dbReference>
<dbReference type="PANTHER" id="PTHR18901:SF38">
    <property type="entry name" value="PSEUDOURIDINE-5'-PHOSPHATASE"/>
    <property type="match status" value="1"/>
</dbReference>
<dbReference type="EC" id="3.1.3.68" evidence="1"/>
<dbReference type="SFLD" id="SFLDS00003">
    <property type="entry name" value="Haloacid_Dehalogenase"/>
    <property type="match status" value="1"/>
</dbReference>
<dbReference type="SUPFAM" id="SSF56784">
    <property type="entry name" value="HAD-like"/>
    <property type="match status" value="1"/>
</dbReference>
<dbReference type="Gene3D" id="3.40.50.1000">
    <property type="entry name" value="HAD superfamily/HAD-like"/>
    <property type="match status" value="1"/>
</dbReference>
<dbReference type="Pfam" id="PF13419">
    <property type="entry name" value="HAD_2"/>
    <property type="match status" value="1"/>
</dbReference>
<reference evidence="2" key="1">
    <citation type="journal article" date="2019" name="Int. J. Syst. Evol. Microbiol.">
        <title>The Global Catalogue of Microorganisms (GCM) 10K type strain sequencing project: providing services to taxonomists for standard genome sequencing and annotation.</title>
        <authorList>
            <consortium name="The Broad Institute Genomics Platform"/>
            <consortium name="The Broad Institute Genome Sequencing Center for Infectious Disease"/>
            <person name="Wu L."/>
            <person name="Ma J."/>
        </authorList>
    </citation>
    <scope>NUCLEOTIDE SEQUENCE [LARGE SCALE GENOMIC DNA]</scope>
    <source>
        <strain evidence="2">KCTC 42730</strain>
    </source>
</reference>
<keyword evidence="2" id="KW-1185">Reference proteome</keyword>